<protein>
    <submittedName>
        <fullName evidence="1">Uncharacterized protein</fullName>
    </submittedName>
</protein>
<reference evidence="1" key="3">
    <citation type="submission" date="2025-09" db="UniProtKB">
        <authorList>
            <consortium name="Ensembl"/>
        </authorList>
    </citation>
    <scope>IDENTIFICATION</scope>
</reference>
<evidence type="ECO:0000313" key="1">
    <source>
        <dbReference type="Ensembl" id="ENSMUNP00000026427.1"/>
    </source>
</evidence>
<sequence length="137" mass="15824">IVTTSNRMIRKTLPAFHVLRFYSSIRDGQLYTLVNYEVPQFLDCLKSVGKDYRPRLTVIVVKKRVSTRFFAESMGALKNPPPGTVVDVEVTRPECYFCTRLLRVPAPCQYAHKLAFLVGQSIHREPNLLLSDRLYYL</sequence>
<reference evidence="1" key="1">
    <citation type="submission" date="2020-03" db="EMBL/GenBank/DDBJ databases">
        <title>Melopsittacus undulatus (budgerigar) genome, bMelUnd1, maternal haplotype with Z.</title>
        <authorList>
            <person name="Gedman G."/>
            <person name="Mountcastle J."/>
            <person name="Haase B."/>
            <person name="Formenti G."/>
            <person name="Wright T."/>
            <person name="Apodaca J."/>
            <person name="Pelan S."/>
            <person name="Chow W."/>
            <person name="Rhie A."/>
            <person name="Howe K."/>
            <person name="Fedrigo O."/>
            <person name="Jarvis E.D."/>
        </authorList>
    </citation>
    <scope>NUCLEOTIDE SEQUENCE [LARGE SCALE GENOMIC DNA]</scope>
</reference>
<evidence type="ECO:0000313" key="2">
    <source>
        <dbReference type="Proteomes" id="UP000694405"/>
    </source>
</evidence>
<dbReference type="Ensembl" id="ENSMUNT00000033760.1">
    <property type="protein sequence ID" value="ENSMUNP00000026427.1"/>
    <property type="gene ID" value="ENSMUNG00000019539.1"/>
</dbReference>
<dbReference type="GO" id="GO:0003676">
    <property type="term" value="F:nucleic acid binding"/>
    <property type="evidence" value="ECO:0007669"/>
    <property type="project" value="InterPro"/>
</dbReference>
<organism evidence="1 2">
    <name type="scientific">Melopsittacus undulatus</name>
    <name type="common">Budgerigar</name>
    <name type="synonym">Psittacus undulatus</name>
    <dbReference type="NCBI Taxonomy" id="13146"/>
    <lineage>
        <taxon>Eukaryota</taxon>
        <taxon>Metazoa</taxon>
        <taxon>Chordata</taxon>
        <taxon>Craniata</taxon>
        <taxon>Vertebrata</taxon>
        <taxon>Euteleostomi</taxon>
        <taxon>Archelosauria</taxon>
        <taxon>Archosauria</taxon>
        <taxon>Dinosauria</taxon>
        <taxon>Saurischia</taxon>
        <taxon>Theropoda</taxon>
        <taxon>Coelurosauria</taxon>
        <taxon>Aves</taxon>
        <taxon>Neognathae</taxon>
        <taxon>Neoaves</taxon>
        <taxon>Telluraves</taxon>
        <taxon>Australaves</taxon>
        <taxon>Psittaciformes</taxon>
        <taxon>Psittaculidae</taxon>
        <taxon>Melopsittacus</taxon>
    </lineage>
</organism>
<proteinExistence type="predicted"/>
<dbReference type="AlphaFoldDB" id="A0A8V5GJF6"/>
<name>A0A8V5GJF6_MELUD</name>
<dbReference type="InterPro" id="IPR003165">
    <property type="entry name" value="Piwi"/>
</dbReference>
<dbReference type="Proteomes" id="UP000694405">
    <property type="component" value="Chromosome 12"/>
</dbReference>
<keyword evidence="2" id="KW-1185">Reference proteome</keyword>
<reference evidence="1" key="2">
    <citation type="submission" date="2025-08" db="UniProtKB">
        <authorList>
            <consortium name="Ensembl"/>
        </authorList>
    </citation>
    <scope>IDENTIFICATION</scope>
</reference>
<dbReference type="InterPro" id="IPR012337">
    <property type="entry name" value="RNaseH-like_sf"/>
</dbReference>
<dbReference type="Gene3D" id="3.30.420.10">
    <property type="entry name" value="Ribonuclease H-like superfamily/Ribonuclease H"/>
    <property type="match status" value="2"/>
</dbReference>
<dbReference type="InterPro" id="IPR036397">
    <property type="entry name" value="RNaseH_sf"/>
</dbReference>
<dbReference type="SUPFAM" id="SSF53098">
    <property type="entry name" value="Ribonuclease H-like"/>
    <property type="match status" value="1"/>
</dbReference>
<dbReference type="PANTHER" id="PTHR22891">
    <property type="entry name" value="EUKARYOTIC TRANSLATION INITIATION FACTOR 2C"/>
    <property type="match status" value="1"/>
</dbReference>
<dbReference type="PROSITE" id="PS50822">
    <property type="entry name" value="PIWI"/>
    <property type="match status" value="2"/>
</dbReference>
<dbReference type="Pfam" id="PF02171">
    <property type="entry name" value="Piwi"/>
    <property type="match status" value="1"/>
</dbReference>
<accession>A0A8V5GJF6</accession>